<dbReference type="InterPro" id="IPR040193">
    <property type="entry name" value="EFHC1/EFHC2/EFHB"/>
</dbReference>
<dbReference type="Proteomes" id="UP000277300">
    <property type="component" value="Unassembled WGS sequence"/>
</dbReference>
<dbReference type="Proteomes" id="UP000284657">
    <property type="component" value="Unassembled WGS sequence"/>
</dbReference>
<sequence length="145" mass="16743">MNSGMAQGEFMKRTIIRKGNNINSFHRNNDSDDNLYTPEDFRVGGELRLYGRVFHIVDCDEATRRFYSEALDKTLETPRMYPDESGSKLDEIEELKVKLQARTRELGASKAEATRKFHDLSQKVLRNPGRHSRSWTWTISSPGFA</sequence>
<evidence type="ECO:0000313" key="11">
    <source>
        <dbReference type="Proteomes" id="UP000284657"/>
    </source>
</evidence>
<dbReference type="AlphaFoldDB" id="A0A3F2S420"/>
<dbReference type="InterPro" id="IPR006602">
    <property type="entry name" value="DM10_dom"/>
</dbReference>
<dbReference type="GO" id="GO:0005929">
    <property type="term" value="C:cilium"/>
    <property type="evidence" value="ECO:0007669"/>
    <property type="project" value="UniProtKB-SubCell"/>
</dbReference>
<gene>
    <name evidence="8" type="ORF">BBJ29_002011</name>
    <name evidence="9" type="ORF">BBP00_00000030</name>
</gene>
<dbReference type="GO" id="GO:0005856">
    <property type="term" value="C:cytoskeleton"/>
    <property type="evidence" value="ECO:0007669"/>
    <property type="project" value="UniProtKB-SubCell"/>
</dbReference>
<dbReference type="PANTHER" id="PTHR12086">
    <property type="entry name" value="EF-HAND DOMAIN C-TERMINAL CONTAINING PROTEIN"/>
    <property type="match status" value="1"/>
</dbReference>
<dbReference type="Pfam" id="PF06565">
    <property type="entry name" value="DM10_dom"/>
    <property type="match status" value="1"/>
</dbReference>
<dbReference type="EMBL" id="MBDO02000001">
    <property type="protein sequence ID" value="RLN69949.1"/>
    <property type="molecule type" value="Genomic_DNA"/>
</dbReference>
<evidence type="ECO:0000256" key="1">
    <source>
        <dbReference type="ARBA" id="ARBA00004138"/>
    </source>
</evidence>
<keyword evidence="6" id="KW-0966">Cell projection</keyword>
<reference evidence="10 11" key="1">
    <citation type="submission" date="2018-07" db="EMBL/GenBank/DDBJ databases">
        <title>Genome sequencing of oomycete isolates from Chile give support for New Zealand origin for Phytophthora kernoviae and make available the first Nothophytophthora sp. genome.</title>
        <authorList>
            <person name="Studholme D.J."/>
            <person name="Sanfuentes E."/>
            <person name="Panda P."/>
            <person name="Hill R."/>
            <person name="Sambles C."/>
            <person name="Grant M."/>
            <person name="Williams N.M."/>
            <person name="Mcdougal R.L."/>
        </authorList>
    </citation>
    <scope>NUCLEOTIDE SEQUENCE [LARGE SCALE GENOMIC DNA]</scope>
    <source>
        <strain evidence="9">Chile6</strain>
        <strain evidence="8">Chile7</strain>
    </source>
</reference>
<evidence type="ECO:0000313" key="9">
    <source>
        <dbReference type="EMBL" id="RLN69949.1"/>
    </source>
</evidence>
<accession>A0A3F2S420</accession>
<keyword evidence="5" id="KW-0206">Cytoskeleton</keyword>
<evidence type="ECO:0000256" key="6">
    <source>
        <dbReference type="ARBA" id="ARBA00023273"/>
    </source>
</evidence>
<organism evidence="9 10">
    <name type="scientific">Phytophthora kernoviae</name>
    <dbReference type="NCBI Taxonomy" id="325452"/>
    <lineage>
        <taxon>Eukaryota</taxon>
        <taxon>Sar</taxon>
        <taxon>Stramenopiles</taxon>
        <taxon>Oomycota</taxon>
        <taxon>Peronosporomycetes</taxon>
        <taxon>Peronosporales</taxon>
        <taxon>Peronosporaceae</taxon>
        <taxon>Phytophthora</taxon>
    </lineage>
</organism>
<protein>
    <recommendedName>
        <fullName evidence="7">DM10 domain-containing protein</fullName>
    </recommendedName>
</protein>
<evidence type="ECO:0000256" key="2">
    <source>
        <dbReference type="ARBA" id="ARBA00004245"/>
    </source>
</evidence>
<comment type="caution">
    <text evidence="9">The sequence shown here is derived from an EMBL/GenBank/DDBJ whole genome shotgun (WGS) entry which is preliminary data.</text>
</comment>
<evidence type="ECO:0000313" key="10">
    <source>
        <dbReference type="Proteomes" id="UP000277300"/>
    </source>
</evidence>
<evidence type="ECO:0000256" key="4">
    <source>
        <dbReference type="ARBA" id="ARBA00022737"/>
    </source>
</evidence>
<keyword evidence="4" id="KW-0677">Repeat</keyword>
<evidence type="ECO:0000256" key="5">
    <source>
        <dbReference type="ARBA" id="ARBA00023212"/>
    </source>
</evidence>
<name>A0A3F2S420_9STRA</name>
<proteinExistence type="predicted"/>
<evidence type="ECO:0000259" key="7">
    <source>
        <dbReference type="PROSITE" id="PS51336"/>
    </source>
</evidence>
<comment type="subcellular location">
    <subcellularLocation>
        <location evidence="1">Cell projection</location>
        <location evidence="1">Cilium</location>
    </subcellularLocation>
    <subcellularLocation>
        <location evidence="2">Cytoplasm</location>
        <location evidence="2">Cytoskeleton</location>
    </subcellularLocation>
</comment>
<keyword evidence="3" id="KW-0963">Cytoplasm</keyword>
<dbReference type="PROSITE" id="PS51336">
    <property type="entry name" value="DM10"/>
    <property type="match status" value="1"/>
</dbReference>
<evidence type="ECO:0000313" key="8">
    <source>
        <dbReference type="EMBL" id="RLN64426.1"/>
    </source>
</evidence>
<evidence type="ECO:0000256" key="3">
    <source>
        <dbReference type="ARBA" id="ARBA00022490"/>
    </source>
</evidence>
<dbReference type="EMBL" id="MBAD02000670">
    <property type="protein sequence ID" value="RLN64426.1"/>
    <property type="molecule type" value="Genomic_DNA"/>
</dbReference>
<feature type="domain" description="DM10" evidence="7">
    <location>
        <begin position="1"/>
        <end position="71"/>
    </location>
</feature>
<dbReference type="OrthoDB" id="122645at2759"/>
<dbReference type="Gene3D" id="2.30.29.170">
    <property type="match status" value="1"/>
</dbReference>